<reference evidence="1 2" key="1">
    <citation type="journal article" date="2018" name="Environ. Microbiol.">
        <title>Novel energy conservation strategies and behaviour of Pelotomaculum schinkii driving syntrophic propionate catabolism.</title>
        <authorList>
            <person name="Hidalgo-Ahumada C.A.P."/>
            <person name="Nobu M.K."/>
            <person name="Narihiro T."/>
            <person name="Tamaki H."/>
            <person name="Liu W.T."/>
            <person name="Kamagata Y."/>
            <person name="Stams A.J.M."/>
            <person name="Imachi H."/>
            <person name="Sousa D.Z."/>
        </authorList>
    </citation>
    <scope>NUCLEOTIDE SEQUENCE [LARGE SCALE GENOMIC DNA]</scope>
    <source>
        <strain evidence="1 2">HH</strain>
    </source>
</reference>
<gene>
    <name evidence="1" type="ORF">Psch_02340</name>
</gene>
<comment type="caution">
    <text evidence="1">The sequence shown here is derived from an EMBL/GenBank/DDBJ whole genome shotgun (WGS) entry which is preliminary data.</text>
</comment>
<dbReference type="InterPro" id="IPR021525">
    <property type="entry name" value="DUF3189"/>
</dbReference>
<proteinExistence type="predicted"/>
<dbReference type="Pfam" id="PF11385">
    <property type="entry name" value="DUF3189"/>
    <property type="match status" value="1"/>
</dbReference>
<dbReference type="EMBL" id="QFGA01000002">
    <property type="protein sequence ID" value="TEB05299.1"/>
    <property type="molecule type" value="Genomic_DNA"/>
</dbReference>
<protein>
    <submittedName>
        <fullName evidence="1">Uncharacterized protein</fullName>
    </submittedName>
</protein>
<dbReference type="AlphaFoldDB" id="A0A4Y7R9A5"/>
<accession>A0A4Y7R9A5</accession>
<evidence type="ECO:0000313" key="1">
    <source>
        <dbReference type="EMBL" id="TEB05299.1"/>
    </source>
</evidence>
<organism evidence="1 2">
    <name type="scientific">Pelotomaculum schinkii</name>
    <dbReference type="NCBI Taxonomy" id="78350"/>
    <lineage>
        <taxon>Bacteria</taxon>
        <taxon>Bacillati</taxon>
        <taxon>Bacillota</taxon>
        <taxon>Clostridia</taxon>
        <taxon>Eubacteriales</taxon>
        <taxon>Desulfotomaculaceae</taxon>
        <taxon>Pelotomaculum</taxon>
    </lineage>
</organism>
<sequence>MNMQDGGEGEIFVIGKDDRGNDIYALSIKGERGMPHRLVESFLRIYKIPRGNLLMVDSGVGDNFFLLAGRLLNRAGLLAALGRFFTYTGIKKMYGELTRLSAGVRDGLGKSLD</sequence>
<keyword evidence="2" id="KW-1185">Reference proteome</keyword>
<evidence type="ECO:0000313" key="2">
    <source>
        <dbReference type="Proteomes" id="UP000298324"/>
    </source>
</evidence>
<name>A0A4Y7R9A5_9FIRM</name>
<dbReference type="Proteomes" id="UP000298324">
    <property type="component" value="Unassembled WGS sequence"/>
</dbReference>